<gene>
    <name evidence="2" type="ORF">QBE51_04290</name>
</gene>
<keyword evidence="1" id="KW-0802">TPR repeat</keyword>
<dbReference type="Proteomes" id="UP001486565">
    <property type="component" value="Chromosome"/>
</dbReference>
<protein>
    <submittedName>
        <fullName evidence="2">Tetratricopeptide repeat protein</fullName>
    </submittedName>
</protein>
<dbReference type="PANTHER" id="PTHR12558">
    <property type="entry name" value="CELL DIVISION CYCLE 16,23,27"/>
    <property type="match status" value="1"/>
</dbReference>
<dbReference type="Pfam" id="PF13374">
    <property type="entry name" value="TPR_10"/>
    <property type="match status" value="1"/>
</dbReference>
<dbReference type="RefSeq" id="WP_341877701.1">
    <property type="nucleotide sequence ID" value="NZ_CP121687.1"/>
</dbReference>
<name>A0ABZ2Y6A5_9FIRM</name>
<evidence type="ECO:0000313" key="2">
    <source>
        <dbReference type="EMBL" id="WZL70745.1"/>
    </source>
</evidence>
<dbReference type="Pfam" id="PF13181">
    <property type="entry name" value="TPR_8"/>
    <property type="match status" value="2"/>
</dbReference>
<dbReference type="Gene3D" id="1.25.40.10">
    <property type="entry name" value="Tetratricopeptide repeat domain"/>
    <property type="match status" value="3"/>
</dbReference>
<proteinExistence type="predicted"/>
<organism evidence="2 3">
    <name type="scientific">Defluviitalea saccharophila</name>
    <dbReference type="NCBI Taxonomy" id="879970"/>
    <lineage>
        <taxon>Bacteria</taxon>
        <taxon>Bacillati</taxon>
        <taxon>Bacillota</taxon>
        <taxon>Clostridia</taxon>
        <taxon>Lachnospirales</taxon>
        <taxon>Defluviitaleaceae</taxon>
        <taxon>Defluviitalea</taxon>
    </lineage>
</organism>
<reference evidence="2 3" key="1">
    <citation type="submission" date="2023-03" db="EMBL/GenBank/DDBJ databases">
        <title>Novel Species.</title>
        <authorList>
            <person name="Ma S."/>
        </authorList>
    </citation>
    <scope>NUCLEOTIDE SEQUENCE [LARGE SCALE GENOMIC DNA]</scope>
    <source>
        <strain evidence="2 3">LIND6LT2</strain>
    </source>
</reference>
<sequence length="387" mass="46614">MSSLILSVSPEKAERPYYFYMTKIKVYSLEELYYHCYHYWKQSIDDFLMGKLEDWIKLELGLVSISGQIAKIRDEYPSITDQYIKFLGLIDYFYESELDFLRKEIFKWENKAEWEKCKEKADYFMGQNKPEEAIKWYKKAIVYDENGKLYNNMGVACMRMGWYEDASYFLNKANEMEPNNISILLNLTEVYILKGNYEQGARYLNQAARLEDSKKIWFYYGELYRNQGSEPEAIESYKRAIQKGDTFDSYLRLAKIYIRRREFEAAEDYLEQVTNTYRNEVYWLEYANLYEAWNKEDLALDCVQKSLKKNNKYIPAWVALARLYRKKRKLDEAVFAIDEALKVNEEDEEAKLEKAKIVKEKGKKEEYQFSIKELIKKWVHRYRQDSI</sequence>
<dbReference type="EMBL" id="CP121687">
    <property type="protein sequence ID" value="WZL70745.1"/>
    <property type="molecule type" value="Genomic_DNA"/>
</dbReference>
<keyword evidence="3" id="KW-1185">Reference proteome</keyword>
<feature type="repeat" description="TPR" evidence="1">
    <location>
        <begin position="214"/>
        <end position="247"/>
    </location>
</feature>
<evidence type="ECO:0000256" key="1">
    <source>
        <dbReference type="PROSITE-ProRule" id="PRU00339"/>
    </source>
</evidence>
<dbReference type="PROSITE" id="PS50005">
    <property type="entry name" value="TPR"/>
    <property type="match status" value="3"/>
</dbReference>
<feature type="repeat" description="TPR" evidence="1">
    <location>
        <begin position="314"/>
        <end position="347"/>
    </location>
</feature>
<dbReference type="PANTHER" id="PTHR12558:SF13">
    <property type="entry name" value="CELL DIVISION CYCLE PROTEIN 27 HOMOLOG"/>
    <property type="match status" value="1"/>
</dbReference>
<dbReference type="InterPro" id="IPR011990">
    <property type="entry name" value="TPR-like_helical_dom_sf"/>
</dbReference>
<feature type="repeat" description="TPR" evidence="1">
    <location>
        <begin position="147"/>
        <end position="180"/>
    </location>
</feature>
<dbReference type="SUPFAM" id="SSF81901">
    <property type="entry name" value="HCP-like"/>
    <property type="match status" value="1"/>
</dbReference>
<dbReference type="SMART" id="SM00028">
    <property type="entry name" value="TPR"/>
    <property type="match status" value="6"/>
</dbReference>
<evidence type="ECO:0000313" key="3">
    <source>
        <dbReference type="Proteomes" id="UP001486565"/>
    </source>
</evidence>
<dbReference type="InterPro" id="IPR019734">
    <property type="entry name" value="TPR_rpt"/>
</dbReference>
<accession>A0ABZ2Y6A5</accession>
<dbReference type="Pfam" id="PF13432">
    <property type="entry name" value="TPR_16"/>
    <property type="match status" value="1"/>
</dbReference>